<name>A0A6J5PDP2_9CAUD</name>
<feature type="non-terminal residue" evidence="1">
    <location>
        <position position="74"/>
    </location>
</feature>
<dbReference type="EMBL" id="LR796838">
    <property type="protein sequence ID" value="CAB4169297.1"/>
    <property type="molecule type" value="Genomic_DNA"/>
</dbReference>
<accession>A0A6J5PDP2</accession>
<proteinExistence type="predicted"/>
<reference evidence="1" key="1">
    <citation type="submission" date="2020-05" db="EMBL/GenBank/DDBJ databases">
        <authorList>
            <person name="Chiriac C."/>
            <person name="Salcher M."/>
            <person name="Ghai R."/>
            <person name="Kavagutti S V."/>
        </authorList>
    </citation>
    <scope>NUCLEOTIDE SEQUENCE</scope>
</reference>
<evidence type="ECO:0000313" key="1">
    <source>
        <dbReference type="EMBL" id="CAB4169297.1"/>
    </source>
</evidence>
<sequence length="74" mass="8061">MSVDESGTLPSGLSDLLGRVAYLREEKAAAEAVVKKIGEELDKNERLAVEALGVSGLDGCRVAGRTWWMQEELR</sequence>
<protein>
    <submittedName>
        <fullName evidence="1">Uncharacterized protein</fullName>
    </submittedName>
</protein>
<gene>
    <name evidence="1" type="ORF">UFOVP898_75</name>
</gene>
<organism evidence="1">
    <name type="scientific">uncultured Caudovirales phage</name>
    <dbReference type="NCBI Taxonomy" id="2100421"/>
    <lineage>
        <taxon>Viruses</taxon>
        <taxon>Duplodnaviria</taxon>
        <taxon>Heunggongvirae</taxon>
        <taxon>Uroviricota</taxon>
        <taxon>Caudoviricetes</taxon>
        <taxon>Peduoviridae</taxon>
        <taxon>Maltschvirus</taxon>
        <taxon>Maltschvirus maltsch</taxon>
    </lineage>
</organism>